<feature type="compositionally biased region" description="Basic and acidic residues" evidence="6">
    <location>
        <begin position="512"/>
        <end position="521"/>
    </location>
</feature>
<protein>
    <submittedName>
        <fullName evidence="8">Something about silencing protein 10</fullName>
    </submittedName>
</protein>
<feature type="compositionally biased region" description="Basic and acidic residues" evidence="6">
    <location>
        <begin position="56"/>
        <end position="65"/>
    </location>
</feature>
<keyword evidence="5" id="KW-0175">Coiled coil</keyword>
<feature type="compositionally biased region" description="Basic residues" evidence="6">
    <location>
        <begin position="98"/>
        <end position="113"/>
    </location>
</feature>
<evidence type="ECO:0000256" key="6">
    <source>
        <dbReference type="SAM" id="MobiDB-lite"/>
    </source>
</evidence>
<dbReference type="PANTHER" id="PTHR13237:SF8">
    <property type="entry name" value="SOMETHING ABOUT SILENCING PROTEIN 10"/>
    <property type="match status" value="1"/>
</dbReference>
<feature type="region of interest" description="Disordered" evidence="6">
    <location>
        <begin position="381"/>
        <end position="412"/>
    </location>
</feature>
<evidence type="ECO:0000256" key="5">
    <source>
        <dbReference type="SAM" id="Coils"/>
    </source>
</evidence>
<feature type="compositionally biased region" description="Acidic residues" evidence="6">
    <location>
        <begin position="526"/>
        <end position="545"/>
    </location>
</feature>
<feature type="region of interest" description="Disordered" evidence="6">
    <location>
        <begin position="429"/>
        <end position="464"/>
    </location>
</feature>
<evidence type="ECO:0000259" key="7">
    <source>
        <dbReference type="Pfam" id="PF09368"/>
    </source>
</evidence>
<keyword evidence="4" id="KW-0539">Nucleus</keyword>
<organism evidence="8 9">
    <name type="scientific">Sporothrix epigloea</name>
    <dbReference type="NCBI Taxonomy" id="1892477"/>
    <lineage>
        <taxon>Eukaryota</taxon>
        <taxon>Fungi</taxon>
        <taxon>Dikarya</taxon>
        <taxon>Ascomycota</taxon>
        <taxon>Pezizomycotina</taxon>
        <taxon>Sordariomycetes</taxon>
        <taxon>Sordariomycetidae</taxon>
        <taxon>Ophiostomatales</taxon>
        <taxon>Ophiostomataceae</taxon>
        <taxon>Sporothrix</taxon>
    </lineage>
</organism>
<evidence type="ECO:0000256" key="4">
    <source>
        <dbReference type="ARBA" id="ARBA00023242"/>
    </source>
</evidence>
<sequence length="668" mass="74303">MAKKRKASRVPEAPSGPRDYDANDARLGPITTYEDVADEQEQYFLDQDKIMLDAEQGTKRQRLEQKEDEFLELSDDEVLGADPDDSDNEEAEDSIDRRKQKKKAKKAAAKKTKLAAAAAADETDDDGHGSGRTPTEEEGDQGWWGTTKSEYYDGETIETEANALEEEAEARRLQKKQLSQMKAEDFFDSDEWATAGAKNETQRGTDSGATVTLTTQTNKEEIDSMSPEEKVKFLQDYYPEFDPLCDDFVELEPLMTKYKAQAEGKPSESLEVVQFRALSCYVATICMYLSLFMSPSRDSPNGNRYIMDPDELHDHEVMQYLVDTRETWERVKRLQARRAAKAKKAATLAVEEDKIAAAKSVLAAVAATEPGLATAELKKKAKKRATADASDKSAATIKKSKKDKKSSAASRELEDSMADLSVLLSKKSKKAKKTVSTSRRDADNGDDLSDLGEEETIDARTAEENLKRKKSLGFYTSQIMQKSNLRSGASAQAGGDADIPYRERFRDRQARLEAAAARRAEAPVQSDEELGGSDDDGDASGDEGDAEKAANLAYYDSVVNAHNAKMDVKAARKAAIEAGKLDRVVPDSLLDKDGRRQLTWEIEKNKGLSHKTLKEKKNNPRVKKRVKFEKKKKQLASMRAVYKPVDRDNYQGERTGISTGLVRSIKLD</sequence>
<dbReference type="Proteomes" id="UP001642501">
    <property type="component" value="Unassembled WGS sequence"/>
</dbReference>
<comment type="similarity">
    <text evidence="2">Belongs to the SAS10 family.</text>
</comment>
<evidence type="ECO:0000256" key="3">
    <source>
        <dbReference type="ARBA" id="ARBA00022553"/>
    </source>
</evidence>
<keyword evidence="9" id="KW-1185">Reference proteome</keyword>
<feature type="region of interest" description="Disordered" evidence="6">
    <location>
        <begin position="512"/>
        <end position="546"/>
    </location>
</feature>
<evidence type="ECO:0000256" key="2">
    <source>
        <dbReference type="ARBA" id="ARBA00010979"/>
    </source>
</evidence>
<feature type="region of interest" description="Disordered" evidence="6">
    <location>
        <begin position="56"/>
        <end position="148"/>
    </location>
</feature>
<dbReference type="Pfam" id="PF04000">
    <property type="entry name" value="Sas10_Utp3"/>
    <property type="match status" value="1"/>
</dbReference>
<feature type="domain" description="Sas10 C-terminal" evidence="7">
    <location>
        <begin position="592"/>
        <end position="667"/>
    </location>
</feature>
<feature type="compositionally biased region" description="Acidic residues" evidence="6">
    <location>
        <begin position="66"/>
        <end position="93"/>
    </location>
</feature>
<accession>A0ABP0DZH6</accession>
<dbReference type="InterPro" id="IPR007146">
    <property type="entry name" value="Sas10/Utp3/C1D"/>
</dbReference>
<gene>
    <name evidence="8" type="primary">SAS10</name>
    <name evidence="8" type="ORF">SEPCBS57363_005790</name>
</gene>
<evidence type="ECO:0000313" key="8">
    <source>
        <dbReference type="EMBL" id="CAK7273713.1"/>
    </source>
</evidence>
<feature type="compositionally biased region" description="Acidic residues" evidence="6">
    <location>
        <begin position="444"/>
        <end position="456"/>
    </location>
</feature>
<comment type="caution">
    <text evidence="8">The sequence shown here is derived from an EMBL/GenBank/DDBJ whole genome shotgun (WGS) entry which is preliminary data.</text>
</comment>
<dbReference type="InterPro" id="IPR018972">
    <property type="entry name" value="Sas10_C_dom"/>
</dbReference>
<feature type="region of interest" description="Disordered" evidence="6">
    <location>
        <begin position="1"/>
        <end position="29"/>
    </location>
</feature>
<dbReference type="Pfam" id="PF09368">
    <property type="entry name" value="Sas10"/>
    <property type="match status" value="1"/>
</dbReference>
<feature type="coiled-coil region" evidence="5">
    <location>
        <begin position="156"/>
        <end position="184"/>
    </location>
</feature>
<evidence type="ECO:0000313" key="9">
    <source>
        <dbReference type="Proteomes" id="UP001642501"/>
    </source>
</evidence>
<dbReference type="EMBL" id="CAWUOM010000142">
    <property type="protein sequence ID" value="CAK7273713.1"/>
    <property type="molecule type" value="Genomic_DNA"/>
</dbReference>
<proteinExistence type="inferred from homology"/>
<comment type="subcellular location">
    <subcellularLocation>
        <location evidence="1">Nucleus</location>
    </subcellularLocation>
</comment>
<evidence type="ECO:0000256" key="1">
    <source>
        <dbReference type="ARBA" id="ARBA00004123"/>
    </source>
</evidence>
<name>A0ABP0DZH6_9PEZI</name>
<dbReference type="PANTHER" id="PTHR13237">
    <property type="entry name" value="SOMETHING ABOUT SILENCING PROTEIN 10-RELATED"/>
    <property type="match status" value="1"/>
</dbReference>
<reference evidence="8 9" key="1">
    <citation type="submission" date="2024-01" db="EMBL/GenBank/DDBJ databases">
        <authorList>
            <person name="Allen C."/>
            <person name="Tagirdzhanova G."/>
        </authorList>
    </citation>
    <scope>NUCLEOTIDE SEQUENCE [LARGE SCALE GENOMIC DNA]</scope>
    <source>
        <strain evidence="8 9">CBS 573.63</strain>
    </source>
</reference>
<keyword evidence="3" id="KW-0597">Phosphoprotein</keyword>